<keyword evidence="4" id="KW-1185">Reference proteome</keyword>
<feature type="coiled-coil region" evidence="1">
    <location>
        <begin position="450"/>
        <end position="505"/>
    </location>
</feature>
<comment type="caution">
    <text evidence="3">The sequence shown here is derived from an EMBL/GenBank/DDBJ whole genome shotgun (WGS) entry which is preliminary data.</text>
</comment>
<dbReference type="Pfam" id="PF18796">
    <property type="entry name" value="LPD1"/>
    <property type="match status" value="1"/>
</dbReference>
<evidence type="ECO:0000256" key="1">
    <source>
        <dbReference type="SAM" id="Coils"/>
    </source>
</evidence>
<reference evidence="3 4" key="1">
    <citation type="submission" date="2023-02" db="EMBL/GenBank/DDBJ databases">
        <title>Oceanobacillus kimchii IFOP_LL358 isolated form Alexandrium catenella lab strain.</title>
        <authorList>
            <person name="Gajardo G."/>
            <person name="Ueki S."/>
            <person name="Maruyama F."/>
        </authorList>
    </citation>
    <scope>NUCLEOTIDE SEQUENCE [LARGE SCALE GENOMIC DNA]</scope>
    <source>
        <strain evidence="3 4">IFOP_LL358</strain>
    </source>
</reference>
<sequence length="618" mass="71235">MTVQINLFEVEENNITKDIRTDAQFNRKVSYDVGEKIGGARKDEFALIKAFEDNKSLKNLKSIEDYSVVTAAELVTKKLLFNTFSLENEQNKGTAPGIARIKQLLIQRIINVPKEDSSNGRESYLRAATFILKELDEILELDDLINWIYSMREHFRYENVDPSLAKRRVQESNNIINSDENNKEILAKAKKDKSFYIDVIDKSNKAKELRLSCLGDKFTNFFKNANSANTTMNNVLAKVKTWDDLIIPKKVNRKKSSNKPVWSREFPERADRIGGEISDVKNPEILMDKFGFRGVEFGHWANDDIATGHLFRSSEAFLDLRDILKMNHNYSISFNGTLAMAYGSRGRGSALAHYEPINRVINLTRDHGSLGVTAHEWFHGLDHWLNNISHQHKNGMTNYLSSIDDVGNSIPSIVDVFKVLMTSIKEGNSIIYINNTNTPNTTWRINNSIRDTYNSNDKNVEETLKELKIESDRRLQSHLLFITSIHNNKDREKKKEKAIKKFEREFKRIALAIAYLHEEETGERLDEIPFSTKNTRFYNNAIKLDRNNVGKYWSSNVELAARAFESYVQDKLTAAHRKNDYLVCGTHDPIAFPVKEERDRINDCFDLLFEQIRKSGLL</sequence>
<protein>
    <recommendedName>
        <fullName evidence="2">Large polyvalent protein-associated domain-containing protein</fullName>
    </recommendedName>
</protein>
<name>A0ABQ5TR94_9BACI</name>
<dbReference type="Proteomes" id="UP001275436">
    <property type="component" value="Unassembled WGS sequence"/>
</dbReference>
<dbReference type="RefSeq" id="WP_317958503.1">
    <property type="nucleotide sequence ID" value="NZ_BSKO01000002.1"/>
</dbReference>
<evidence type="ECO:0000313" key="4">
    <source>
        <dbReference type="Proteomes" id="UP001275436"/>
    </source>
</evidence>
<evidence type="ECO:0000259" key="2">
    <source>
        <dbReference type="Pfam" id="PF18796"/>
    </source>
</evidence>
<dbReference type="EMBL" id="BSKO01000002">
    <property type="protein sequence ID" value="GLO68254.1"/>
    <property type="molecule type" value="Genomic_DNA"/>
</dbReference>
<accession>A0ABQ5TR94</accession>
<organism evidence="3 4">
    <name type="scientific">Oceanobacillus kimchii</name>
    <dbReference type="NCBI Taxonomy" id="746691"/>
    <lineage>
        <taxon>Bacteria</taxon>
        <taxon>Bacillati</taxon>
        <taxon>Bacillota</taxon>
        <taxon>Bacilli</taxon>
        <taxon>Bacillales</taxon>
        <taxon>Bacillaceae</taxon>
        <taxon>Oceanobacillus</taxon>
    </lineage>
</organism>
<keyword evidence="1" id="KW-0175">Coiled coil</keyword>
<evidence type="ECO:0000313" key="3">
    <source>
        <dbReference type="EMBL" id="GLO68254.1"/>
    </source>
</evidence>
<dbReference type="InterPro" id="IPR041047">
    <property type="entry name" value="LPD1"/>
</dbReference>
<gene>
    <name evidence="3" type="ORF">MACH08_40380</name>
</gene>
<proteinExistence type="predicted"/>
<feature type="domain" description="Large polyvalent protein-associated" evidence="2">
    <location>
        <begin position="544"/>
        <end position="614"/>
    </location>
</feature>